<comment type="caution">
    <text evidence="3">The sequence shown here is derived from an EMBL/GenBank/DDBJ whole genome shotgun (WGS) entry which is preliminary data.</text>
</comment>
<feature type="compositionally biased region" description="Basic and acidic residues" evidence="1">
    <location>
        <begin position="80"/>
        <end position="99"/>
    </location>
</feature>
<evidence type="ECO:0000313" key="3">
    <source>
        <dbReference type="EMBL" id="KAG4419492.1"/>
    </source>
</evidence>
<protein>
    <recommendedName>
        <fullName evidence="5">Accumulation-associated protein</fullName>
    </recommendedName>
</protein>
<reference evidence="3" key="1">
    <citation type="submission" date="2021-02" db="EMBL/GenBank/DDBJ databases">
        <title>Genome sequence Cadophora malorum strain M34.</title>
        <authorList>
            <person name="Stefanovic E."/>
            <person name="Vu D."/>
            <person name="Scully C."/>
            <person name="Dijksterhuis J."/>
            <person name="Roader J."/>
            <person name="Houbraken J."/>
        </authorList>
    </citation>
    <scope>NUCLEOTIDE SEQUENCE</scope>
    <source>
        <strain evidence="3">M34</strain>
    </source>
</reference>
<dbReference type="Proteomes" id="UP000664132">
    <property type="component" value="Unassembled WGS sequence"/>
</dbReference>
<evidence type="ECO:0000256" key="1">
    <source>
        <dbReference type="SAM" id="MobiDB-lite"/>
    </source>
</evidence>
<organism evidence="3 4">
    <name type="scientific">Cadophora malorum</name>
    <dbReference type="NCBI Taxonomy" id="108018"/>
    <lineage>
        <taxon>Eukaryota</taxon>
        <taxon>Fungi</taxon>
        <taxon>Dikarya</taxon>
        <taxon>Ascomycota</taxon>
        <taxon>Pezizomycotina</taxon>
        <taxon>Leotiomycetes</taxon>
        <taxon>Helotiales</taxon>
        <taxon>Ploettnerulaceae</taxon>
        <taxon>Cadophora</taxon>
    </lineage>
</organism>
<feature type="region of interest" description="Disordered" evidence="1">
    <location>
        <begin position="62"/>
        <end position="101"/>
    </location>
</feature>
<name>A0A8H7THV9_9HELO</name>
<accession>A0A8H7THV9</accession>
<evidence type="ECO:0000256" key="2">
    <source>
        <dbReference type="SAM" id="SignalP"/>
    </source>
</evidence>
<sequence>MRFSSVFVLGIQISSIVALPAHSVKRSQVDTVSYPVLSRSIGGASIEARNKEAKEGVAAVGKPEAAKAEAGKEQAVAEPAKVEAGKAAEGEAAAGKEGEAAAGEAAAGEAAAGEAAAGEAAAGEAAAGEAAAGEAAAGEAAAGEGEEEKLAGEKELVGAFGTAVALEGGDIKQDTLFTKSAIGAFEFEFQSQAADELTVTENKTPATPPAGFVAIEPSSFQVALGVSKGAGLTLSKIDYVFDGTNAALAAMDLTQAKVGKLCADTGSFVIEETLGELEFEAEENEVTLNLNKAVTAEGEWGIFLPAAAAGAVAEGEAAAGGAKNETAAGEAIAGGAKKNETAIAEPAAKPAEKAAGGEAAAGNADVATNLQALIDQLRSGRASVPGFVAVARR</sequence>
<proteinExistence type="predicted"/>
<feature type="chain" id="PRO_5034761264" description="Accumulation-associated protein" evidence="2">
    <location>
        <begin position="19"/>
        <end position="393"/>
    </location>
</feature>
<gene>
    <name evidence="3" type="ORF">IFR04_007366</name>
</gene>
<evidence type="ECO:0008006" key="5">
    <source>
        <dbReference type="Google" id="ProtNLM"/>
    </source>
</evidence>
<keyword evidence="2" id="KW-0732">Signal</keyword>
<dbReference type="AlphaFoldDB" id="A0A8H7THV9"/>
<evidence type="ECO:0000313" key="4">
    <source>
        <dbReference type="Proteomes" id="UP000664132"/>
    </source>
</evidence>
<keyword evidence="4" id="KW-1185">Reference proteome</keyword>
<dbReference type="OrthoDB" id="3014608at2759"/>
<feature type="signal peptide" evidence="2">
    <location>
        <begin position="1"/>
        <end position="18"/>
    </location>
</feature>
<dbReference type="EMBL" id="JAFJYH010000104">
    <property type="protein sequence ID" value="KAG4419492.1"/>
    <property type="molecule type" value="Genomic_DNA"/>
</dbReference>